<dbReference type="FunFam" id="3.40.30.10:FF:000025">
    <property type="entry name" value="Glutathione peroxidase"/>
    <property type="match status" value="1"/>
</dbReference>
<dbReference type="SUPFAM" id="SSF51735">
    <property type="entry name" value="NAD(P)-binding Rossmann-fold domains"/>
    <property type="match status" value="1"/>
</dbReference>
<dbReference type="PROSITE" id="PS51355">
    <property type="entry name" value="GLUTATHIONE_PEROXID_3"/>
    <property type="match status" value="1"/>
</dbReference>
<dbReference type="CDD" id="cd00340">
    <property type="entry name" value="GSH_Peroxidase"/>
    <property type="match status" value="1"/>
</dbReference>
<name>A0A803MU14_CHEQI</name>
<dbReference type="SMR" id="A0A803MU14"/>
<reference evidence="7" key="2">
    <citation type="submission" date="2021-03" db="UniProtKB">
        <authorList>
            <consortium name="EnsemblPlants"/>
        </authorList>
    </citation>
    <scope>IDENTIFICATION</scope>
</reference>
<keyword evidence="8" id="KW-1185">Reference proteome</keyword>
<dbReference type="InterPro" id="IPR036249">
    <property type="entry name" value="Thioredoxin-like_sf"/>
</dbReference>
<dbReference type="AlphaFoldDB" id="A0A803MU14"/>
<keyword evidence="2 4" id="KW-0575">Peroxidase</keyword>
<dbReference type="InterPro" id="IPR036291">
    <property type="entry name" value="NAD(P)-bd_dom_sf"/>
</dbReference>
<comment type="similarity">
    <text evidence="1 4">Belongs to the glutathione peroxidase family.</text>
</comment>
<dbReference type="GO" id="GO:0004601">
    <property type="term" value="F:peroxidase activity"/>
    <property type="evidence" value="ECO:0007669"/>
    <property type="project" value="UniProtKB-KW"/>
</dbReference>
<dbReference type="PRINTS" id="PR01011">
    <property type="entry name" value="GLUTPROXDASE"/>
</dbReference>
<dbReference type="Proteomes" id="UP000596660">
    <property type="component" value="Unplaced"/>
</dbReference>
<dbReference type="InterPro" id="IPR013766">
    <property type="entry name" value="Thioredoxin_domain"/>
</dbReference>
<accession>A0A803MU14</accession>
<dbReference type="PANTHER" id="PTHR11592:SF17">
    <property type="entry name" value="GLUTATHIONE PEROXIDASE 5-RELATED"/>
    <property type="match status" value="1"/>
</dbReference>
<dbReference type="Gene3D" id="3.40.30.10">
    <property type="entry name" value="Glutaredoxin"/>
    <property type="match status" value="1"/>
</dbReference>
<dbReference type="GO" id="GO:0006979">
    <property type="term" value="P:response to oxidative stress"/>
    <property type="evidence" value="ECO:0007669"/>
    <property type="project" value="InterPro"/>
</dbReference>
<dbReference type="Gene3D" id="3.40.50.720">
    <property type="entry name" value="NAD(P)-binding Rossmann-like Domain"/>
    <property type="match status" value="1"/>
</dbReference>
<dbReference type="PROSITE" id="PS00460">
    <property type="entry name" value="GLUTATHIONE_PEROXID_1"/>
    <property type="match status" value="1"/>
</dbReference>
<evidence type="ECO:0000259" key="6">
    <source>
        <dbReference type="PROSITE" id="PS51352"/>
    </source>
</evidence>
<organism evidence="7 8">
    <name type="scientific">Chenopodium quinoa</name>
    <name type="common">Quinoa</name>
    <dbReference type="NCBI Taxonomy" id="63459"/>
    <lineage>
        <taxon>Eukaryota</taxon>
        <taxon>Viridiplantae</taxon>
        <taxon>Streptophyta</taxon>
        <taxon>Embryophyta</taxon>
        <taxon>Tracheophyta</taxon>
        <taxon>Spermatophyta</taxon>
        <taxon>Magnoliopsida</taxon>
        <taxon>eudicotyledons</taxon>
        <taxon>Gunneridae</taxon>
        <taxon>Pentapetalae</taxon>
        <taxon>Caryophyllales</taxon>
        <taxon>Chenopodiaceae</taxon>
        <taxon>Chenopodioideae</taxon>
        <taxon>Atripliceae</taxon>
        <taxon>Chenopodium</taxon>
    </lineage>
</organism>
<dbReference type="InterPro" id="IPR029759">
    <property type="entry name" value="GPX_AS"/>
</dbReference>
<evidence type="ECO:0000256" key="4">
    <source>
        <dbReference type="RuleBase" id="RU000499"/>
    </source>
</evidence>
<evidence type="ECO:0000256" key="1">
    <source>
        <dbReference type="ARBA" id="ARBA00006926"/>
    </source>
</evidence>
<dbReference type="PROSITE" id="PS51352">
    <property type="entry name" value="THIOREDOXIN_2"/>
    <property type="match status" value="1"/>
</dbReference>
<dbReference type="InterPro" id="IPR000889">
    <property type="entry name" value="Glutathione_peroxidase"/>
</dbReference>
<dbReference type="InterPro" id="IPR029760">
    <property type="entry name" value="GPX_CS"/>
</dbReference>
<feature type="domain" description="Thioredoxin" evidence="6">
    <location>
        <begin position="118"/>
        <end position="317"/>
    </location>
</feature>
<dbReference type="PROSITE" id="PS00763">
    <property type="entry name" value="GLUTATHIONE_PEROXID_2"/>
    <property type="match status" value="1"/>
</dbReference>
<reference evidence="7" key="1">
    <citation type="journal article" date="2017" name="Nature">
        <title>The genome of Chenopodium quinoa.</title>
        <authorList>
            <person name="Jarvis D.E."/>
            <person name="Ho Y.S."/>
            <person name="Lightfoot D.J."/>
            <person name="Schmoeckel S.M."/>
            <person name="Li B."/>
            <person name="Borm T.J.A."/>
            <person name="Ohyanagi H."/>
            <person name="Mineta K."/>
            <person name="Michell C.T."/>
            <person name="Saber N."/>
            <person name="Kharbatia N.M."/>
            <person name="Rupper R.R."/>
            <person name="Sharp A.R."/>
            <person name="Dally N."/>
            <person name="Boughton B.A."/>
            <person name="Woo Y.H."/>
            <person name="Gao G."/>
            <person name="Schijlen E.G.W.M."/>
            <person name="Guo X."/>
            <person name="Momin A.A."/>
            <person name="Negrao S."/>
            <person name="Al-Babili S."/>
            <person name="Gehring C."/>
            <person name="Roessner U."/>
            <person name="Jung C."/>
            <person name="Murphy K."/>
            <person name="Arold S.T."/>
            <person name="Gojobori T."/>
            <person name="van der Linden C.G."/>
            <person name="van Loo E.N."/>
            <person name="Jellen E.N."/>
            <person name="Maughan P.J."/>
            <person name="Tester M."/>
        </authorList>
    </citation>
    <scope>NUCLEOTIDE SEQUENCE [LARGE SCALE GENOMIC DNA]</scope>
    <source>
        <strain evidence="7">cv. PI 614886</strain>
    </source>
</reference>
<dbReference type="SUPFAM" id="SSF52833">
    <property type="entry name" value="Thioredoxin-like"/>
    <property type="match status" value="1"/>
</dbReference>
<evidence type="ECO:0000256" key="3">
    <source>
        <dbReference type="ARBA" id="ARBA00023002"/>
    </source>
</evidence>
<dbReference type="GO" id="GO:0005829">
    <property type="term" value="C:cytosol"/>
    <property type="evidence" value="ECO:0007669"/>
    <property type="project" value="TreeGrafter"/>
</dbReference>
<evidence type="ECO:0000256" key="2">
    <source>
        <dbReference type="ARBA" id="ARBA00022559"/>
    </source>
</evidence>
<sequence>MVAILGPDPSHPNPSSSLTVKPEPQPRFSSKAADLNVESLKNGNSEQVSSVVPNVGIPAHEHISPACAKGAYPNGYCGFVHVEDLAAAHILAMEESKASGRYICSSSVAHWSDVLAGLRAKYPMYPFETKPNNNEGDRNQHSIDASMLLRFCSWGYKVSKDYRGKDVDLSIYKGKVLLIVNVATKCGFTNIQLPQLTELYRKYKDQGFQVLAFPCNQFLKQSPGSSEKTRKVACDRFKAEYPVFRKVCVNGPKTPPLYKFLKASKINGETKWANRVKWNFTKFLIDVDGQVIYRRGLTTAPFKMERQIVKALEERAARQQIMY</sequence>
<dbReference type="Pfam" id="PF00255">
    <property type="entry name" value="GSHPx"/>
    <property type="match status" value="1"/>
</dbReference>
<evidence type="ECO:0000313" key="8">
    <source>
        <dbReference type="Proteomes" id="UP000596660"/>
    </source>
</evidence>
<proteinExistence type="inferred from homology"/>
<dbReference type="Gramene" id="AUR62035236-RA">
    <property type="protein sequence ID" value="AUR62035236-RA:cds"/>
    <property type="gene ID" value="AUR62035236"/>
</dbReference>
<evidence type="ECO:0000256" key="5">
    <source>
        <dbReference type="SAM" id="MobiDB-lite"/>
    </source>
</evidence>
<keyword evidence="3 4" id="KW-0560">Oxidoreductase</keyword>
<feature type="region of interest" description="Disordered" evidence="5">
    <location>
        <begin position="1"/>
        <end position="29"/>
    </location>
</feature>
<evidence type="ECO:0000313" key="7">
    <source>
        <dbReference type="EnsemblPlants" id="AUR62035236-RA:cds"/>
    </source>
</evidence>
<dbReference type="PANTHER" id="PTHR11592">
    <property type="entry name" value="GLUTATHIONE PEROXIDASE"/>
    <property type="match status" value="1"/>
</dbReference>
<protein>
    <recommendedName>
        <fullName evidence="4">Glutathione peroxidase</fullName>
    </recommendedName>
</protein>
<dbReference type="EnsemblPlants" id="AUR62035236-RA">
    <property type="protein sequence ID" value="AUR62035236-RA:cds"/>
    <property type="gene ID" value="AUR62035236"/>
</dbReference>